<dbReference type="EMBL" id="CP108313">
    <property type="protein sequence ID" value="WTW71168.1"/>
    <property type="molecule type" value="Genomic_DNA"/>
</dbReference>
<accession>A0AAU2VXH9</accession>
<dbReference type="GO" id="GO:0016787">
    <property type="term" value="F:hydrolase activity"/>
    <property type="evidence" value="ECO:0007669"/>
    <property type="project" value="UniProtKB-KW"/>
</dbReference>
<dbReference type="InterPro" id="IPR010427">
    <property type="entry name" value="DUF1023"/>
</dbReference>
<evidence type="ECO:0000313" key="2">
    <source>
        <dbReference type="EMBL" id="WTW71168.1"/>
    </source>
</evidence>
<dbReference type="Pfam" id="PF06259">
    <property type="entry name" value="Abhydrolase_8"/>
    <property type="match status" value="1"/>
</dbReference>
<name>A0AAU2VXH9_9ACTN</name>
<proteinExistence type="predicted"/>
<feature type="domain" description="DUF1023" evidence="1">
    <location>
        <begin position="310"/>
        <end position="485"/>
    </location>
</feature>
<protein>
    <submittedName>
        <fullName evidence="2">Alpha/beta hydrolase family protein</fullName>
    </submittedName>
</protein>
<gene>
    <name evidence="2" type="ORF">OG398_24315</name>
</gene>
<organism evidence="2">
    <name type="scientific">Streptomyces sp. NBC_00008</name>
    <dbReference type="NCBI Taxonomy" id="2903610"/>
    <lineage>
        <taxon>Bacteria</taxon>
        <taxon>Bacillati</taxon>
        <taxon>Actinomycetota</taxon>
        <taxon>Actinomycetes</taxon>
        <taxon>Kitasatosporales</taxon>
        <taxon>Streptomycetaceae</taxon>
        <taxon>Streptomyces</taxon>
    </lineage>
</organism>
<evidence type="ECO:0000259" key="1">
    <source>
        <dbReference type="Pfam" id="PF06259"/>
    </source>
</evidence>
<reference evidence="2" key="1">
    <citation type="submission" date="2022-10" db="EMBL/GenBank/DDBJ databases">
        <title>The complete genomes of actinobacterial strains from the NBC collection.</title>
        <authorList>
            <person name="Joergensen T.S."/>
            <person name="Alvarez Arevalo M."/>
            <person name="Sterndorff E.B."/>
            <person name="Faurdal D."/>
            <person name="Vuksanovic O."/>
            <person name="Mourched A.-S."/>
            <person name="Charusanti P."/>
            <person name="Shaw S."/>
            <person name="Blin K."/>
            <person name="Weber T."/>
        </authorList>
    </citation>
    <scope>NUCLEOTIDE SEQUENCE</scope>
    <source>
        <strain evidence="2">NBC_00008</strain>
    </source>
</reference>
<dbReference type="AlphaFoldDB" id="A0AAU2VXH9"/>
<sequence length="573" mass="60224">MRVSELRDAKPLLLTDAGDAWDALAEQFTAHAGDFGKYLHRPLSQDGAWGGVTAETAADRLARMQRDLNVAKQELDGVGDVLRACGEALMTYQGRLADAVADATDAGYKVADDGTVTAPTVGADHMMPGDIAIMHRDQAARAQGYADRIGDAWNAAQAADKEYTAAIELFTEAANRCAKGDWSAGLLELATADALNTELLSELGMPGGKASPDAVQAWWAGLSPSLQAELIQDYPQEIGNRDGVPMADRDRANRTYLPMLLSSLESDYASATGGEAAALKDKIDGVKGIQQQLDRGRETRAYLLGLGSQGNGRAIISFGNPDTSKNVSAYVPGLNTKLSGHFASADVERAWNVARVANRKYPGATTASIVWLGYDAPQLDGVKWSATDVMRDDDAKAGAPAYNGFLNGIRATHESGSPHVTAIGHSYGSLTVGEATQQPGGIPADDVILVGSPGVGVDRAADLGVGADHVYVGAAENDQVSNLPTGNPLQYVAPGSEYGPKENWFGTDPADDHFGGHHFSVAPGEDTGLTGLVTGDLPAHSIYFDDRKGGDSLNNIVKVVTGHGNEIKTTTPR</sequence>
<keyword evidence="2" id="KW-0378">Hydrolase</keyword>